<dbReference type="AlphaFoldDB" id="A0AAW1AJC1"/>
<gene>
    <name evidence="10" type="ORF">QLX08_000596</name>
</gene>
<keyword evidence="5 8" id="KW-0067">ATP-binding</keyword>
<evidence type="ECO:0000256" key="7">
    <source>
        <dbReference type="ARBA" id="ARBA00023235"/>
    </source>
</evidence>
<dbReference type="SMART" id="SM00382">
    <property type="entry name" value="AAA"/>
    <property type="match status" value="1"/>
</dbReference>
<protein>
    <recommendedName>
        <fullName evidence="9">AAA+ ATPase domain-containing protein</fullName>
    </recommendedName>
</protein>
<reference evidence="10 11" key="1">
    <citation type="submission" date="2024-05" db="EMBL/GenBank/DDBJ databases">
        <title>The nuclear and mitochondrial genome assemblies of Tetragonisca angustula (Apidae: Meliponini), a tiny yet remarkable pollinator in the Neotropics.</title>
        <authorList>
            <person name="Ferrari R."/>
            <person name="Ricardo P.C."/>
            <person name="Dias F.C."/>
            <person name="Araujo N.S."/>
            <person name="Soares D.O."/>
            <person name="Zhou Q.-S."/>
            <person name="Zhu C.-D."/>
            <person name="Coutinho L."/>
            <person name="Airas M.C."/>
            <person name="Batista T.M."/>
        </authorList>
    </citation>
    <scope>NUCLEOTIDE SEQUENCE [LARGE SCALE GENOMIC DNA]</scope>
    <source>
        <strain evidence="10">ASF017062</strain>
        <tissue evidence="10">Abdomen</tissue>
    </source>
</reference>
<comment type="subcellular location">
    <subcellularLocation>
        <location evidence="1">Cytoplasm</location>
        <location evidence="1">Cytoskeleton</location>
        <location evidence="1">Spindle</location>
    </subcellularLocation>
</comment>
<evidence type="ECO:0000256" key="4">
    <source>
        <dbReference type="ARBA" id="ARBA00022741"/>
    </source>
</evidence>
<comment type="similarity">
    <text evidence="8">Belongs to the AAA ATPase family.</text>
</comment>
<dbReference type="InterPro" id="IPR003959">
    <property type="entry name" value="ATPase_AAA_core"/>
</dbReference>
<organism evidence="10 11">
    <name type="scientific">Tetragonisca angustula</name>
    <dbReference type="NCBI Taxonomy" id="166442"/>
    <lineage>
        <taxon>Eukaryota</taxon>
        <taxon>Metazoa</taxon>
        <taxon>Ecdysozoa</taxon>
        <taxon>Arthropoda</taxon>
        <taxon>Hexapoda</taxon>
        <taxon>Insecta</taxon>
        <taxon>Pterygota</taxon>
        <taxon>Neoptera</taxon>
        <taxon>Endopterygota</taxon>
        <taxon>Hymenoptera</taxon>
        <taxon>Apocrita</taxon>
        <taxon>Aculeata</taxon>
        <taxon>Apoidea</taxon>
        <taxon>Anthophila</taxon>
        <taxon>Apidae</taxon>
        <taxon>Tetragonisca</taxon>
    </lineage>
</organism>
<evidence type="ECO:0000256" key="8">
    <source>
        <dbReference type="RuleBase" id="RU003651"/>
    </source>
</evidence>
<evidence type="ECO:0000256" key="6">
    <source>
        <dbReference type="ARBA" id="ARBA00023212"/>
    </source>
</evidence>
<evidence type="ECO:0000256" key="2">
    <source>
        <dbReference type="ARBA" id="ARBA00022490"/>
    </source>
</evidence>
<dbReference type="Gene3D" id="1.10.8.60">
    <property type="match status" value="1"/>
</dbReference>
<dbReference type="PROSITE" id="PS00674">
    <property type="entry name" value="AAA"/>
    <property type="match status" value="1"/>
</dbReference>
<dbReference type="FunFam" id="3.40.50.300:FF:002850">
    <property type="entry name" value="Katanin p60 ATPase-containing subunit A-like 2"/>
    <property type="match status" value="1"/>
</dbReference>
<keyword evidence="11" id="KW-1185">Reference proteome</keyword>
<sequence length="480" mass="55833">MNTDLSMQGSMNKITYNLQKEEENRILERNRNILYLIYDYLDQNGYVQTNGALLREARLTQEYRVCDNIDLKIIIAEYENYYKMKFQKYPMLCTKITKETSNARKVTSKSKVPLPTICKRDSVKEKNEQEKNDDDTNNINLAMTVMSIFPNQNYGTPSEEPLDYPKERTNIQSKISNCIEKLYPRNSELQKMAEDISREIILNKLNVHWDDIIGLEECKTAVKEAAVYPLKYPIFFNGPFSPWKGILLYGPPGTGKTMLAKAVATECHCTFFNITASSLVSKWRGDSEKYIRVLFDLAYSHSPTVIFIDEIDWIAINDENCTLSEPAKRFRSEILARLDGLVSTENSNVILLTATNCPWDIDAALLRRLEKRIYVSLPDETARLKMFKLYLSNNLLEDIDIINDIIKHSEMYSCADIKLLCKQAWMLEITPIWKKLEKEEMPIGNLKYELRNYEILSNLMEKTLPTVTNVNKYNLWNKRI</sequence>
<dbReference type="GO" id="GO:0005524">
    <property type="term" value="F:ATP binding"/>
    <property type="evidence" value="ECO:0007669"/>
    <property type="project" value="UniProtKB-KW"/>
</dbReference>
<dbReference type="InterPro" id="IPR050304">
    <property type="entry name" value="MT-severing_AAA_ATPase"/>
</dbReference>
<dbReference type="GO" id="GO:0016887">
    <property type="term" value="F:ATP hydrolysis activity"/>
    <property type="evidence" value="ECO:0007669"/>
    <property type="project" value="InterPro"/>
</dbReference>
<dbReference type="SUPFAM" id="SSF52540">
    <property type="entry name" value="P-loop containing nucleoside triphosphate hydrolases"/>
    <property type="match status" value="1"/>
</dbReference>
<evidence type="ECO:0000313" key="10">
    <source>
        <dbReference type="EMBL" id="KAK9309980.1"/>
    </source>
</evidence>
<name>A0AAW1AJC1_9HYME</name>
<evidence type="ECO:0000256" key="3">
    <source>
        <dbReference type="ARBA" id="ARBA00022701"/>
    </source>
</evidence>
<evidence type="ECO:0000313" key="11">
    <source>
        <dbReference type="Proteomes" id="UP001432146"/>
    </source>
</evidence>
<keyword evidence="7" id="KW-0413">Isomerase</keyword>
<keyword evidence="4 8" id="KW-0547">Nucleotide-binding</keyword>
<dbReference type="SMART" id="SM00667">
    <property type="entry name" value="LisH"/>
    <property type="match status" value="1"/>
</dbReference>
<evidence type="ECO:0000256" key="5">
    <source>
        <dbReference type="ARBA" id="ARBA00022840"/>
    </source>
</evidence>
<dbReference type="Proteomes" id="UP001432146">
    <property type="component" value="Unassembled WGS sequence"/>
</dbReference>
<dbReference type="Gene3D" id="3.40.50.300">
    <property type="entry name" value="P-loop containing nucleotide triphosphate hydrolases"/>
    <property type="match status" value="1"/>
</dbReference>
<keyword evidence="2" id="KW-0963">Cytoplasm</keyword>
<dbReference type="GO" id="GO:0016853">
    <property type="term" value="F:isomerase activity"/>
    <property type="evidence" value="ECO:0007669"/>
    <property type="project" value="UniProtKB-KW"/>
</dbReference>
<dbReference type="GO" id="GO:0005819">
    <property type="term" value="C:spindle"/>
    <property type="evidence" value="ECO:0007669"/>
    <property type="project" value="UniProtKB-SubCell"/>
</dbReference>
<comment type="caution">
    <text evidence="10">The sequence shown here is derived from an EMBL/GenBank/DDBJ whole genome shotgun (WGS) entry which is preliminary data.</text>
</comment>
<dbReference type="EMBL" id="JAWNGG020000007">
    <property type="protein sequence ID" value="KAK9309980.1"/>
    <property type="molecule type" value="Genomic_DNA"/>
</dbReference>
<accession>A0AAW1AJC1</accession>
<dbReference type="InterPro" id="IPR027417">
    <property type="entry name" value="P-loop_NTPase"/>
</dbReference>
<dbReference type="PANTHER" id="PTHR23074:SF78">
    <property type="entry name" value="KATANIN P60 ATPASE-CONTAINING SUBUNIT A-LIKE 2"/>
    <property type="match status" value="1"/>
</dbReference>
<dbReference type="GO" id="GO:0005874">
    <property type="term" value="C:microtubule"/>
    <property type="evidence" value="ECO:0007669"/>
    <property type="project" value="UniProtKB-KW"/>
</dbReference>
<evidence type="ECO:0000256" key="1">
    <source>
        <dbReference type="ARBA" id="ARBA00004186"/>
    </source>
</evidence>
<proteinExistence type="inferred from homology"/>
<keyword evidence="3" id="KW-0493">Microtubule</keyword>
<dbReference type="InterPro" id="IPR006594">
    <property type="entry name" value="LisH"/>
</dbReference>
<dbReference type="InterPro" id="IPR003960">
    <property type="entry name" value="ATPase_AAA_CS"/>
</dbReference>
<feature type="domain" description="AAA+ ATPase" evidence="9">
    <location>
        <begin position="242"/>
        <end position="379"/>
    </location>
</feature>
<dbReference type="InterPro" id="IPR003593">
    <property type="entry name" value="AAA+_ATPase"/>
</dbReference>
<evidence type="ECO:0000259" key="9">
    <source>
        <dbReference type="SMART" id="SM00382"/>
    </source>
</evidence>
<dbReference type="Pfam" id="PF00004">
    <property type="entry name" value="AAA"/>
    <property type="match status" value="1"/>
</dbReference>
<keyword evidence="6" id="KW-0206">Cytoskeleton</keyword>
<dbReference type="PANTHER" id="PTHR23074">
    <property type="entry name" value="AAA DOMAIN-CONTAINING"/>
    <property type="match status" value="1"/>
</dbReference>
<dbReference type="PROSITE" id="PS50896">
    <property type="entry name" value="LISH"/>
    <property type="match status" value="1"/>
</dbReference>